<sequence length="133" mass="15365">EFEKRLRHAYAPKLPAYLIFQEVFGVKQQPNELTETFVARNRARIAQLPYEAIQEELELDMIYGQLHKSVREKVSRDSVTTFDDLLNAARGVERLRIEDLPLSQPKENQKRNAVTFVVEPATPSKNVAKRLNS</sequence>
<protein>
    <recommendedName>
        <fullName evidence="2">Retrotransposon gag domain-containing protein</fullName>
    </recommendedName>
</protein>
<gene>
    <name evidence="1" type="ORF">g.671</name>
</gene>
<evidence type="ECO:0008006" key="2">
    <source>
        <dbReference type="Google" id="ProtNLM"/>
    </source>
</evidence>
<dbReference type="AlphaFoldDB" id="A0A1E1WJW9"/>
<accession>A0A1E1WJW9</accession>
<evidence type="ECO:0000313" key="1">
    <source>
        <dbReference type="EMBL" id="JAT87310.1"/>
    </source>
</evidence>
<dbReference type="EMBL" id="GDQN01003744">
    <property type="protein sequence ID" value="JAT87310.1"/>
    <property type="molecule type" value="Transcribed_RNA"/>
</dbReference>
<feature type="non-terminal residue" evidence="1">
    <location>
        <position position="1"/>
    </location>
</feature>
<organism evidence="1">
    <name type="scientific">Pectinophora gossypiella</name>
    <name type="common">Cotton pink bollworm</name>
    <name type="synonym">Depressaria gossypiella</name>
    <dbReference type="NCBI Taxonomy" id="13191"/>
    <lineage>
        <taxon>Eukaryota</taxon>
        <taxon>Metazoa</taxon>
        <taxon>Ecdysozoa</taxon>
        <taxon>Arthropoda</taxon>
        <taxon>Hexapoda</taxon>
        <taxon>Insecta</taxon>
        <taxon>Pterygota</taxon>
        <taxon>Neoptera</taxon>
        <taxon>Endopterygota</taxon>
        <taxon>Lepidoptera</taxon>
        <taxon>Glossata</taxon>
        <taxon>Ditrysia</taxon>
        <taxon>Gelechioidea</taxon>
        <taxon>Gelechiidae</taxon>
        <taxon>Apatetrinae</taxon>
        <taxon>Pectinophora</taxon>
    </lineage>
</organism>
<reference evidence="1" key="1">
    <citation type="submission" date="2015-09" db="EMBL/GenBank/DDBJ databases">
        <title>De novo assembly of Pectinophora gossypiella (Pink Bollworm) gut transcriptome.</title>
        <authorList>
            <person name="Tassone E.E."/>
        </authorList>
    </citation>
    <scope>NUCLEOTIDE SEQUENCE</scope>
</reference>
<name>A0A1E1WJW9_PECGO</name>
<proteinExistence type="predicted"/>